<protein>
    <submittedName>
        <fullName evidence="2">Uncharacterized protein</fullName>
    </submittedName>
</protein>
<dbReference type="Proteomes" id="UP000198988">
    <property type="component" value="Unassembled WGS sequence"/>
</dbReference>
<proteinExistence type="predicted"/>
<evidence type="ECO:0000256" key="1">
    <source>
        <dbReference type="SAM" id="Phobius"/>
    </source>
</evidence>
<accession>A0A1H6MLB6</accession>
<name>A0A1H6MLB6_9GAMM</name>
<reference evidence="3" key="1">
    <citation type="submission" date="2016-06" db="EMBL/GenBank/DDBJ databases">
        <authorList>
            <person name="Petersen J."/>
            <person name="Sayavedra L."/>
        </authorList>
    </citation>
    <scope>NUCLEOTIDE SEQUENCE [LARGE SCALE GENOMIC DNA]</scope>
    <source>
        <strain evidence="3">BazSymA</strain>
    </source>
</reference>
<feature type="transmembrane region" description="Helical" evidence="1">
    <location>
        <begin position="27"/>
        <end position="45"/>
    </location>
</feature>
<keyword evidence="1" id="KW-1133">Transmembrane helix</keyword>
<dbReference type="EMBL" id="CDSC02000411">
    <property type="protein sequence ID" value="SEH99308.1"/>
    <property type="molecule type" value="Genomic_DNA"/>
</dbReference>
<keyword evidence="1" id="KW-0812">Transmembrane</keyword>
<dbReference type="AlphaFoldDB" id="A0A1H6MLB6"/>
<sequence>MPILSRVSRLPLASKSLVDCWVSVPRLLFGWMMIVCCHVLLLAWCERWVRLLPVS</sequence>
<keyword evidence="1" id="KW-0472">Membrane</keyword>
<organism evidence="2 3">
    <name type="scientific">Bathymodiolus azoricus thioautotrophic gill symbiont</name>
    <dbReference type="NCBI Taxonomy" id="235205"/>
    <lineage>
        <taxon>Bacteria</taxon>
        <taxon>Pseudomonadati</taxon>
        <taxon>Pseudomonadota</taxon>
        <taxon>Gammaproteobacteria</taxon>
        <taxon>sulfur-oxidizing symbionts</taxon>
    </lineage>
</organism>
<evidence type="ECO:0000313" key="2">
    <source>
        <dbReference type="EMBL" id="SEH99308.1"/>
    </source>
</evidence>
<evidence type="ECO:0000313" key="3">
    <source>
        <dbReference type="Proteomes" id="UP000198988"/>
    </source>
</evidence>
<gene>
    <name evidence="2" type="ORF">BAZSYMA_ACONTIG71420_0</name>
</gene>